<evidence type="ECO:0000313" key="8">
    <source>
        <dbReference type="EMBL" id="KOO29342.1"/>
    </source>
</evidence>
<dbReference type="PANTHER" id="PTHR22950">
    <property type="entry name" value="AMINO ACID TRANSPORTER"/>
    <property type="match status" value="1"/>
</dbReference>
<evidence type="ECO:0000313" key="9">
    <source>
        <dbReference type="Proteomes" id="UP000037460"/>
    </source>
</evidence>
<dbReference type="OrthoDB" id="28208at2759"/>
<feature type="transmembrane region" description="Helical" evidence="6">
    <location>
        <begin position="378"/>
        <end position="398"/>
    </location>
</feature>
<gene>
    <name evidence="8" type="ORF">Ctob_011202</name>
</gene>
<dbReference type="Proteomes" id="UP000037460">
    <property type="component" value="Unassembled WGS sequence"/>
</dbReference>
<feature type="transmembrane region" description="Helical" evidence="6">
    <location>
        <begin position="136"/>
        <end position="156"/>
    </location>
</feature>
<name>A0A0M0JSQ9_9EUKA</name>
<evidence type="ECO:0000256" key="5">
    <source>
        <dbReference type="SAM" id="MobiDB-lite"/>
    </source>
</evidence>
<accession>A0A0M0JSQ9</accession>
<feature type="transmembrane region" description="Helical" evidence="6">
    <location>
        <begin position="231"/>
        <end position="257"/>
    </location>
</feature>
<evidence type="ECO:0000259" key="7">
    <source>
        <dbReference type="Pfam" id="PF01490"/>
    </source>
</evidence>
<feature type="transmembrane region" description="Helical" evidence="6">
    <location>
        <begin position="269"/>
        <end position="291"/>
    </location>
</feature>
<feature type="transmembrane region" description="Helical" evidence="6">
    <location>
        <begin position="111"/>
        <end position="129"/>
    </location>
</feature>
<protein>
    <recommendedName>
        <fullName evidence="7">Amino acid transporter transmembrane domain-containing protein</fullName>
    </recommendedName>
</protein>
<feature type="compositionally biased region" description="Polar residues" evidence="5">
    <location>
        <begin position="1"/>
        <end position="13"/>
    </location>
</feature>
<evidence type="ECO:0000256" key="4">
    <source>
        <dbReference type="ARBA" id="ARBA00023136"/>
    </source>
</evidence>
<evidence type="ECO:0000256" key="3">
    <source>
        <dbReference type="ARBA" id="ARBA00022989"/>
    </source>
</evidence>
<proteinExistence type="predicted"/>
<keyword evidence="3 6" id="KW-1133">Transmembrane helix</keyword>
<evidence type="ECO:0000256" key="6">
    <source>
        <dbReference type="SAM" id="Phobius"/>
    </source>
</evidence>
<evidence type="ECO:0000256" key="1">
    <source>
        <dbReference type="ARBA" id="ARBA00004141"/>
    </source>
</evidence>
<dbReference type="GO" id="GO:0015179">
    <property type="term" value="F:L-amino acid transmembrane transporter activity"/>
    <property type="evidence" value="ECO:0007669"/>
    <property type="project" value="TreeGrafter"/>
</dbReference>
<dbReference type="InterPro" id="IPR013057">
    <property type="entry name" value="AA_transpt_TM"/>
</dbReference>
<dbReference type="Pfam" id="PF01490">
    <property type="entry name" value="Aa_trans"/>
    <property type="match status" value="1"/>
</dbReference>
<feature type="transmembrane region" description="Helical" evidence="6">
    <location>
        <begin position="311"/>
        <end position="329"/>
    </location>
</feature>
<dbReference type="AlphaFoldDB" id="A0A0M0JSQ9"/>
<comment type="caution">
    <text evidence="8">The sequence shown here is derived from an EMBL/GenBank/DDBJ whole genome shotgun (WGS) entry which is preliminary data.</text>
</comment>
<dbReference type="GO" id="GO:0016020">
    <property type="term" value="C:membrane"/>
    <property type="evidence" value="ECO:0007669"/>
    <property type="project" value="UniProtKB-SubCell"/>
</dbReference>
<sequence length="399" mass="41555">MTRLRFSTESPTRASPVEDNHVANGGRRPATSWSIVSAYTFSSIARVGAAVGGNSYRDTWAKVFGEKTAILPDVTVIFMTMAAAICYSIIVGDSFASIAKLVGAPALLTTPNAWIVLLSAFVLLPLSLLRDLSKLAIGSVIGTAGTLYTALFMFLRLLDGSYAPGGKYFAAISAAAQPAFAAHTVARPLLNTGMFVLLSMLASAYLAHYNAPKFYEDLQPPADGSSKLPRFNTVCLAGFGGAAALMGSIMAFGFLTFGGASQGLILNNYATADPLAGLARLGIALSIIFSYPLNMTGLREGILAMFGQKAAGAKATVHVLLTLALVLILNGSSLFIKDLGLIVGLGGAILGSALVYIFPALMAIGETKGAMSPMEKKVNWGLTGLGVFFAILGAVMCLK</sequence>
<feature type="transmembrane region" description="Helical" evidence="6">
    <location>
        <begin position="70"/>
        <end position="91"/>
    </location>
</feature>
<dbReference type="EMBL" id="JWZX01002430">
    <property type="protein sequence ID" value="KOO29342.1"/>
    <property type="molecule type" value="Genomic_DNA"/>
</dbReference>
<comment type="subcellular location">
    <subcellularLocation>
        <location evidence="1">Membrane</location>
        <topology evidence="1">Multi-pass membrane protein</topology>
    </subcellularLocation>
</comment>
<feature type="transmembrane region" description="Helical" evidence="6">
    <location>
        <begin position="341"/>
        <end position="358"/>
    </location>
</feature>
<dbReference type="PANTHER" id="PTHR22950:SF652">
    <property type="entry name" value="TRANSMEMBRANE AMINO ACID TRANSPORTER FAMILY PROTEIN"/>
    <property type="match status" value="1"/>
</dbReference>
<feature type="transmembrane region" description="Helical" evidence="6">
    <location>
        <begin position="193"/>
        <end position="211"/>
    </location>
</feature>
<organism evidence="8 9">
    <name type="scientific">Chrysochromulina tobinii</name>
    <dbReference type="NCBI Taxonomy" id="1460289"/>
    <lineage>
        <taxon>Eukaryota</taxon>
        <taxon>Haptista</taxon>
        <taxon>Haptophyta</taxon>
        <taxon>Prymnesiophyceae</taxon>
        <taxon>Prymnesiales</taxon>
        <taxon>Chrysochromulinaceae</taxon>
        <taxon>Chrysochromulina</taxon>
    </lineage>
</organism>
<feature type="region of interest" description="Disordered" evidence="5">
    <location>
        <begin position="1"/>
        <end position="25"/>
    </location>
</feature>
<evidence type="ECO:0000256" key="2">
    <source>
        <dbReference type="ARBA" id="ARBA00022692"/>
    </source>
</evidence>
<feature type="domain" description="Amino acid transporter transmembrane" evidence="7">
    <location>
        <begin position="34"/>
        <end position="393"/>
    </location>
</feature>
<keyword evidence="9" id="KW-1185">Reference proteome</keyword>
<keyword evidence="4 6" id="KW-0472">Membrane</keyword>
<keyword evidence="2 6" id="KW-0812">Transmembrane</keyword>
<reference evidence="9" key="1">
    <citation type="journal article" date="2015" name="PLoS Genet.">
        <title>Genome Sequence and Transcriptome Analyses of Chrysochromulina tobin: Metabolic Tools for Enhanced Algal Fitness in the Prominent Order Prymnesiales (Haptophyceae).</title>
        <authorList>
            <person name="Hovde B.T."/>
            <person name="Deodato C.R."/>
            <person name="Hunsperger H.M."/>
            <person name="Ryken S.A."/>
            <person name="Yost W."/>
            <person name="Jha R.K."/>
            <person name="Patterson J."/>
            <person name="Monnat R.J. Jr."/>
            <person name="Barlow S.B."/>
            <person name="Starkenburg S.R."/>
            <person name="Cattolico R.A."/>
        </authorList>
    </citation>
    <scope>NUCLEOTIDE SEQUENCE</scope>
    <source>
        <strain evidence="9">CCMP291</strain>
    </source>
</reference>